<feature type="domain" description="ABC transporter" evidence="9">
    <location>
        <begin position="14"/>
        <end position="250"/>
    </location>
</feature>
<dbReference type="Pfam" id="PF00005">
    <property type="entry name" value="ABC_tran"/>
    <property type="match status" value="1"/>
</dbReference>
<dbReference type="GO" id="GO:0043190">
    <property type="term" value="C:ATP-binding cassette (ABC) transporter complex"/>
    <property type="evidence" value="ECO:0007669"/>
    <property type="project" value="TreeGrafter"/>
</dbReference>
<dbReference type="GO" id="GO:0016887">
    <property type="term" value="F:ATP hydrolysis activity"/>
    <property type="evidence" value="ECO:0007669"/>
    <property type="project" value="InterPro"/>
</dbReference>
<name>A0A1B2DSW7_9BACL</name>
<dbReference type="InterPro" id="IPR027417">
    <property type="entry name" value="P-loop_NTPase"/>
</dbReference>
<keyword evidence="5" id="KW-0547">Nucleotide-binding</keyword>
<evidence type="ECO:0000259" key="9">
    <source>
        <dbReference type="PROSITE" id="PS50893"/>
    </source>
</evidence>
<keyword evidence="4" id="KW-1003">Cell membrane</keyword>
<comment type="subcellular location">
    <subcellularLocation>
        <location evidence="1">Cell membrane</location>
        <topology evidence="1">Peripheral membrane protein</topology>
    </subcellularLocation>
</comment>
<dbReference type="CDD" id="cd03225">
    <property type="entry name" value="ABC_cobalt_CbiO_domain1"/>
    <property type="match status" value="1"/>
</dbReference>
<keyword evidence="8" id="KW-0472">Membrane</keyword>
<evidence type="ECO:0000256" key="2">
    <source>
        <dbReference type="ARBA" id="ARBA00005417"/>
    </source>
</evidence>
<dbReference type="Gene3D" id="3.40.50.300">
    <property type="entry name" value="P-loop containing nucleotide triphosphate hydrolases"/>
    <property type="match status" value="1"/>
</dbReference>
<evidence type="ECO:0000256" key="4">
    <source>
        <dbReference type="ARBA" id="ARBA00022475"/>
    </source>
</evidence>
<dbReference type="GO" id="GO:0005524">
    <property type="term" value="F:ATP binding"/>
    <property type="evidence" value="ECO:0007669"/>
    <property type="project" value="UniProtKB-KW"/>
</dbReference>
<dbReference type="GO" id="GO:0042626">
    <property type="term" value="F:ATPase-coupled transmembrane transporter activity"/>
    <property type="evidence" value="ECO:0007669"/>
    <property type="project" value="TreeGrafter"/>
</dbReference>
<dbReference type="SMART" id="SM00382">
    <property type="entry name" value="AAA"/>
    <property type="match status" value="1"/>
</dbReference>
<keyword evidence="6 10" id="KW-0067">ATP-binding</keyword>
<dbReference type="PROSITE" id="PS00211">
    <property type="entry name" value="ABC_TRANSPORTER_1"/>
    <property type="match status" value="1"/>
</dbReference>
<keyword evidence="3" id="KW-0813">Transport</keyword>
<evidence type="ECO:0000313" key="10">
    <source>
        <dbReference type="EMBL" id="ANY70813.1"/>
    </source>
</evidence>
<dbReference type="FunFam" id="3.40.50.300:FF:000224">
    <property type="entry name" value="Energy-coupling factor transporter ATP-binding protein EcfA"/>
    <property type="match status" value="1"/>
</dbReference>
<dbReference type="EMBL" id="CP016808">
    <property type="protein sequence ID" value="ANY70813.1"/>
    <property type="molecule type" value="Genomic_DNA"/>
</dbReference>
<organism evidence="10">
    <name type="scientific">Paenibacillus sp. BIHB 4019</name>
    <dbReference type="NCBI Taxonomy" id="1870819"/>
    <lineage>
        <taxon>Bacteria</taxon>
        <taxon>Bacillati</taxon>
        <taxon>Bacillota</taxon>
        <taxon>Bacilli</taxon>
        <taxon>Bacillales</taxon>
        <taxon>Paenibacillaceae</taxon>
        <taxon>Paenibacillus</taxon>
    </lineage>
</organism>
<evidence type="ECO:0000256" key="7">
    <source>
        <dbReference type="ARBA" id="ARBA00022967"/>
    </source>
</evidence>
<dbReference type="InterPro" id="IPR015856">
    <property type="entry name" value="ABC_transpr_CbiO/EcfA_su"/>
</dbReference>
<dbReference type="InterPro" id="IPR003439">
    <property type="entry name" value="ABC_transporter-like_ATP-bd"/>
</dbReference>
<dbReference type="SUPFAM" id="SSF52540">
    <property type="entry name" value="P-loop containing nucleoside triphosphate hydrolases"/>
    <property type="match status" value="1"/>
</dbReference>
<dbReference type="InterPro" id="IPR003593">
    <property type="entry name" value="AAA+_ATPase"/>
</dbReference>
<dbReference type="PANTHER" id="PTHR43553">
    <property type="entry name" value="HEAVY METAL TRANSPORTER"/>
    <property type="match status" value="1"/>
</dbReference>
<gene>
    <name evidence="10" type="ORF">BBD42_18040</name>
</gene>
<dbReference type="GO" id="GO:0015087">
    <property type="term" value="F:cobalt ion transmembrane transporter activity"/>
    <property type="evidence" value="ECO:0007669"/>
    <property type="project" value="UniProtKB-ARBA"/>
</dbReference>
<evidence type="ECO:0000256" key="5">
    <source>
        <dbReference type="ARBA" id="ARBA00022741"/>
    </source>
</evidence>
<evidence type="ECO:0000256" key="1">
    <source>
        <dbReference type="ARBA" id="ARBA00004202"/>
    </source>
</evidence>
<proteinExistence type="inferred from homology"/>
<comment type="similarity">
    <text evidence="2">Belongs to the ABC transporter superfamily.</text>
</comment>
<dbReference type="PANTHER" id="PTHR43553:SF24">
    <property type="entry name" value="ENERGY-COUPLING FACTOR TRANSPORTER ATP-BINDING PROTEIN ECFA1"/>
    <property type="match status" value="1"/>
</dbReference>
<accession>A0A1B2DSW7</accession>
<evidence type="ECO:0000256" key="8">
    <source>
        <dbReference type="ARBA" id="ARBA00023136"/>
    </source>
</evidence>
<evidence type="ECO:0000256" key="6">
    <source>
        <dbReference type="ARBA" id="ARBA00022840"/>
    </source>
</evidence>
<dbReference type="InterPro" id="IPR050095">
    <property type="entry name" value="ECF_ABC_transporter_ATP-bd"/>
</dbReference>
<reference evidence="10" key="1">
    <citation type="submission" date="2016-08" db="EMBL/GenBank/DDBJ databases">
        <title>Complete Genome Seqeunce of Paenibacillus sp. BIHB 4019 from tea rhizoplane.</title>
        <authorList>
            <person name="Thakur R."/>
            <person name="Swarnkar M.K."/>
            <person name="Gulati A."/>
        </authorList>
    </citation>
    <scope>NUCLEOTIDE SEQUENCE [LARGE SCALE GENOMIC DNA]</scope>
    <source>
        <strain evidence="10">BIHB4019</strain>
    </source>
</reference>
<sequence>MNKLADNDRASTIMEMNQVSYAYPGTDKSALNGLELRIPANKKVALCGHNGSGKSTLFLQLIGINRPQSGFVSWRGEPLSYKPRELASLRRRVGLVFQDPEHQLILNTAYEDISYGLRNAGLQEEEIDRRTARIVQQLNLQELAHKPLHHLSLGQKKRVALAGVLALEPELVLLDEPAAYLDPISEQRLMAELDRIHASGITPVMATHDMNMAYAWADWIFIMNEGRCILEGTPESVFREGERLRSLGLTLPMVLEAWEALPPELRGEQQAPRTLAQFKAAVKSFIV</sequence>
<dbReference type="PROSITE" id="PS50893">
    <property type="entry name" value="ABC_TRANSPORTER_2"/>
    <property type="match status" value="1"/>
</dbReference>
<dbReference type="AlphaFoldDB" id="A0A1B2DSW7"/>
<evidence type="ECO:0000256" key="3">
    <source>
        <dbReference type="ARBA" id="ARBA00022448"/>
    </source>
</evidence>
<dbReference type="InterPro" id="IPR017871">
    <property type="entry name" value="ABC_transporter-like_CS"/>
</dbReference>
<keyword evidence="7" id="KW-1278">Translocase</keyword>
<protein>
    <submittedName>
        <fullName evidence="10">Cobalt ABC transporter ATP-binding protein</fullName>
    </submittedName>
</protein>